<dbReference type="EMBL" id="CP097506">
    <property type="protein sequence ID" value="URD99084.1"/>
    <property type="molecule type" value="Genomic_DNA"/>
</dbReference>
<organism evidence="1 2">
    <name type="scientific">Musa troglodytarum</name>
    <name type="common">fe'i banana</name>
    <dbReference type="NCBI Taxonomy" id="320322"/>
    <lineage>
        <taxon>Eukaryota</taxon>
        <taxon>Viridiplantae</taxon>
        <taxon>Streptophyta</taxon>
        <taxon>Embryophyta</taxon>
        <taxon>Tracheophyta</taxon>
        <taxon>Spermatophyta</taxon>
        <taxon>Magnoliopsida</taxon>
        <taxon>Liliopsida</taxon>
        <taxon>Zingiberales</taxon>
        <taxon>Musaceae</taxon>
        <taxon>Musa</taxon>
    </lineage>
</organism>
<keyword evidence="2" id="KW-1185">Reference proteome</keyword>
<proteinExistence type="predicted"/>
<dbReference type="AlphaFoldDB" id="A0A9E7FNG3"/>
<dbReference type="Proteomes" id="UP001055439">
    <property type="component" value="Chromosome 4"/>
</dbReference>
<gene>
    <name evidence="1" type="ORF">MUK42_36291</name>
</gene>
<name>A0A9E7FNG3_9LILI</name>
<reference evidence="1" key="1">
    <citation type="submission" date="2022-05" db="EMBL/GenBank/DDBJ databases">
        <title>The Musa troglodytarum L. genome provides insights into the mechanism of non-climacteric behaviour and enrichment of carotenoids.</title>
        <authorList>
            <person name="Wang J."/>
        </authorList>
    </citation>
    <scope>NUCLEOTIDE SEQUENCE</scope>
    <source>
        <tissue evidence="1">Leaf</tissue>
    </source>
</reference>
<protein>
    <submittedName>
        <fullName evidence="1">Uncharacterized protein</fullName>
    </submittedName>
</protein>
<sequence length="101" mass="10972">MSTGGNYGRLVSLVSDGQRMLEGAQNGGWCPHFRHCLGKIGLEVVLQMMIGAIVDPEQFSLAVPCRISCNLCILCCCLLLSSQCSEQRPPLPSLTYGEIKK</sequence>
<evidence type="ECO:0000313" key="1">
    <source>
        <dbReference type="EMBL" id="URD99084.1"/>
    </source>
</evidence>
<feature type="non-terminal residue" evidence="1">
    <location>
        <position position="101"/>
    </location>
</feature>
<accession>A0A9E7FNG3</accession>
<evidence type="ECO:0000313" key="2">
    <source>
        <dbReference type="Proteomes" id="UP001055439"/>
    </source>
</evidence>